<evidence type="ECO:0000256" key="4">
    <source>
        <dbReference type="PROSITE-ProRule" id="PRU00473"/>
    </source>
</evidence>
<dbReference type="InterPro" id="IPR036737">
    <property type="entry name" value="OmpA-like_sf"/>
</dbReference>
<dbReference type="SUPFAM" id="SSF49464">
    <property type="entry name" value="Carboxypeptidase regulatory domain-like"/>
    <property type="match status" value="1"/>
</dbReference>
<dbReference type="Pfam" id="PF00691">
    <property type="entry name" value="OmpA"/>
    <property type="match status" value="1"/>
</dbReference>
<dbReference type="GO" id="GO:0009279">
    <property type="term" value="C:cell outer membrane"/>
    <property type="evidence" value="ECO:0007669"/>
    <property type="project" value="UniProtKB-SubCell"/>
</dbReference>
<gene>
    <name evidence="6" type="ORF">EDD80_1218</name>
</gene>
<dbReference type="Gene3D" id="3.30.1330.60">
    <property type="entry name" value="OmpA-like domain"/>
    <property type="match status" value="1"/>
</dbReference>
<sequence>MRKQLLPLVFTAVILASYTDVKAQYVLKEADEHYELFDYTMAIELYKKALDKKETFHATERLAECYRLTRSYAEAENWYAQVVAFPEHEAVHVFRYAELLQNNRKYAEAKEQYERYAAMPVETNEALLQARIASCDSALVWLDNPGPAEVTAKPELNTEYSDWGAVPYKDMLLFASDREAAEEVAETVSRRPFLRFDRGKSPNRKIYGWTGHKYYRLYQSAGGSVERFPIQANTDYHICAVSATAGGEELFFALTRLPEKLGKTKRGVPSTITIEIYSVKKEGENWSDPVPFRYNNGLNWSVSDPYISSDGQTLYFVSDMEGGLGGTDIYVCRRMDDGSWGEAENLGPEINTAADERTPALDQEGNLYFSSKGHAGMGGLDIFHASASGNSFASPRNMGYPVNSSHDDLTFRYFTEETGYLTSDRREGRGDDDIYYFTIKKVLHFALEGQVLTLRTKEPLAGAKVILTNLDTREEFTTRTDADGNYRFELAPDARYRVRAEMDEYQLHKAEDAFTAGLEASTTLERDLFLESLYPGQTFVLENIYYDFDKSNIREDAALELDKLVALLKEYPTISIELSSHTDSRGSDSYNMALSQRRAESAVAYLVEKGIAAERLEARGYGETRLVNKCSNGVACSVEAHQLNRRTEFTILKK</sequence>
<evidence type="ECO:0000313" key="6">
    <source>
        <dbReference type="EMBL" id="TCS84331.1"/>
    </source>
</evidence>
<evidence type="ECO:0000313" key="7">
    <source>
        <dbReference type="Proteomes" id="UP000295807"/>
    </source>
</evidence>
<dbReference type="Proteomes" id="UP000295807">
    <property type="component" value="Unassembled WGS sequence"/>
</dbReference>
<keyword evidence="3" id="KW-0998">Cell outer membrane</keyword>
<evidence type="ECO:0000256" key="3">
    <source>
        <dbReference type="ARBA" id="ARBA00023237"/>
    </source>
</evidence>
<dbReference type="PANTHER" id="PTHR30329">
    <property type="entry name" value="STATOR ELEMENT OF FLAGELLAR MOTOR COMPLEX"/>
    <property type="match status" value="1"/>
</dbReference>
<dbReference type="AlphaFoldDB" id="A0A4R3KKC5"/>
<dbReference type="SUPFAM" id="SSF48452">
    <property type="entry name" value="TPR-like"/>
    <property type="match status" value="1"/>
</dbReference>
<evidence type="ECO:0000259" key="5">
    <source>
        <dbReference type="PROSITE" id="PS51123"/>
    </source>
</evidence>
<accession>A0A4R3KKC5</accession>
<evidence type="ECO:0000256" key="2">
    <source>
        <dbReference type="ARBA" id="ARBA00023136"/>
    </source>
</evidence>
<evidence type="ECO:0000256" key="1">
    <source>
        <dbReference type="ARBA" id="ARBA00004442"/>
    </source>
</evidence>
<dbReference type="Pfam" id="PF07676">
    <property type="entry name" value="PD40"/>
    <property type="match status" value="1"/>
</dbReference>
<dbReference type="PANTHER" id="PTHR30329:SF21">
    <property type="entry name" value="LIPOPROTEIN YIAD-RELATED"/>
    <property type="match status" value="1"/>
</dbReference>
<dbReference type="InterPro" id="IPR011659">
    <property type="entry name" value="WD40"/>
</dbReference>
<dbReference type="PRINTS" id="PR01021">
    <property type="entry name" value="OMPADOMAIN"/>
</dbReference>
<reference evidence="6 7" key="1">
    <citation type="submission" date="2019-03" db="EMBL/GenBank/DDBJ databases">
        <title>Genomic Encyclopedia of Type Strains, Phase IV (KMG-IV): sequencing the most valuable type-strain genomes for metagenomic binning, comparative biology and taxonomic classification.</title>
        <authorList>
            <person name="Goeker M."/>
        </authorList>
    </citation>
    <scope>NUCLEOTIDE SEQUENCE [LARGE SCALE GENOMIC DNA]</scope>
    <source>
        <strain evidence="6 7">DSM 21100</strain>
    </source>
</reference>
<keyword evidence="7" id="KW-1185">Reference proteome</keyword>
<dbReference type="InterPro" id="IPR011990">
    <property type="entry name" value="TPR-like_helical_dom_sf"/>
</dbReference>
<keyword evidence="2 4" id="KW-0472">Membrane</keyword>
<dbReference type="Gene3D" id="2.60.40.1120">
    <property type="entry name" value="Carboxypeptidase-like, regulatory domain"/>
    <property type="match status" value="1"/>
</dbReference>
<organism evidence="6 7">
    <name type="scientific">Anseongella ginsenosidimutans</name>
    <dbReference type="NCBI Taxonomy" id="496056"/>
    <lineage>
        <taxon>Bacteria</taxon>
        <taxon>Pseudomonadati</taxon>
        <taxon>Bacteroidota</taxon>
        <taxon>Sphingobacteriia</taxon>
        <taxon>Sphingobacteriales</taxon>
        <taxon>Sphingobacteriaceae</taxon>
        <taxon>Anseongella</taxon>
    </lineage>
</organism>
<dbReference type="PROSITE" id="PS51123">
    <property type="entry name" value="OMPA_2"/>
    <property type="match status" value="1"/>
</dbReference>
<dbReference type="SUPFAM" id="SSF82171">
    <property type="entry name" value="DPP6 N-terminal domain-like"/>
    <property type="match status" value="1"/>
</dbReference>
<feature type="domain" description="OmpA-like" evidence="5">
    <location>
        <begin position="537"/>
        <end position="654"/>
    </location>
</feature>
<proteinExistence type="predicted"/>
<dbReference type="Gene3D" id="1.25.40.10">
    <property type="entry name" value="Tetratricopeptide repeat domain"/>
    <property type="match status" value="1"/>
</dbReference>
<dbReference type="InterPro" id="IPR008969">
    <property type="entry name" value="CarboxyPept-like_regulatory"/>
</dbReference>
<dbReference type="InterPro" id="IPR050330">
    <property type="entry name" value="Bact_OuterMem_StrucFunc"/>
</dbReference>
<name>A0A4R3KKC5_9SPHI</name>
<comment type="caution">
    <text evidence="6">The sequence shown here is derived from an EMBL/GenBank/DDBJ whole genome shotgun (WGS) entry which is preliminary data.</text>
</comment>
<protein>
    <submittedName>
        <fullName evidence="6">WD40 repeat protein</fullName>
    </submittedName>
</protein>
<dbReference type="InterPro" id="IPR006664">
    <property type="entry name" value="OMP_bac"/>
</dbReference>
<comment type="subcellular location">
    <subcellularLocation>
        <location evidence="1">Cell outer membrane</location>
    </subcellularLocation>
</comment>
<dbReference type="RefSeq" id="WP_158640514.1">
    <property type="nucleotide sequence ID" value="NZ_CP042432.1"/>
</dbReference>
<dbReference type="SUPFAM" id="SSF103088">
    <property type="entry name" value="OmpA-like"/>
    <property type="match status" value="1"/>
</dbReference>
<dbReference type="CDD" id="cd07185">
    <property type="entry name" value="OmpA_C-like"/>
    <property type="match status" value="1"/>
</dbReference>
<dbReference type="EMBL" id="SMAD01000021">
    <property type="protein sequence ID" value="TCS84331.1"/>
    <property type="molecule type" value="Genomic_DNA"/>
</dbReference>
<dbReference type="Pfam" id="PF13620">
    <property type="entry name" value="CarboxypepD_reg"/>
    <property type="match status" value="1"/>
</dbReference>
<dbReference type="InterPro" id="IPR006665">
    <property type="entry name" value="OmpA-like"/>
</dbReference>